<accession>A0AAD7DBT4</accession>
<protein>
    <submittedName>
        <fullName evidence="4">Uncharacterized protein</fullName>
    </submittedName>
</protein>
<reference evidence="4" key="1">
    <citation type="submission" date="2023-03" db="EMBL/GenBank/DDBJ databases">
        <title>Massive genome expansion in bonnet fungi (Mycena s.s.) driven by repeated elements and novel gene families across ecological guilds.</title>
        <authorList>
            <consortium name="Lawrence Berkeley National Laboratory"/>
            <person name="Harder C.B."/>
            <person name="Miyauchi S."/>
            <person name="Viragh M."/>
            <person name="Kuo A."/>
            <person name="Thoen E."/>
            <person name="Andreopoulos B."/>
            <person name="Lu D."/>
            <person name="Skrede I."/>
            <person name="Drula E."/>
            <person name="Henrissat B."/>
            <person name="Morin E."/>
            <person name="Kohler A."/>
            <person name="Barry K."/>
            <person name="LaButti K."/>
            <person name="Morin E."/>
            <person name="Salamov A."/>
            <person name="Lipzen A."/>
            <person name="Mereny Z."/>
            <person name="Hegedus B."/>
            <person name="Baldrian P."/>
            <person name="Stursova M."/>
            <person name="Weitz H."/>
            <person name="Taylor A."/>
            <person name="Grigoriev I.V."/>
            <person name="Nagy L.G."/>
            <person name="Martin F."/>
            <person name="Kauserud H."/>
        </authorList>
    </citation>
    <scope>NUCLEOTIDE SEQUENCE</scope>
    <source>
        <strain evidence="4">CBHHK067</strain>
    </source>
</reference>
<evidence type="ECO:0000313" key="5">
    <source>
        <dbReference type="Proteomes" id="UP001221757"/>
    </source>
</evidence>
<evidence type="ECO:0000313" key="4">
    <source>
        <dbReference type="EMBL" id="KAJ7683840.1"/>
    </source>
</evidence>
<dbReference type="AlphaFoldDB" id="A0AAD7DBT4"/>
<feature type="region of interest" description="Disordered" evidence="2">
    <location>
        <begin position="276"/>
        <end position="366"/>
    </location>
</feature>
<comment type="caution">
    <text evidence="4">The sequence shown here is derived from an EMBL/GenBank/DDBJ whole genome shotgun (WGS) entry which is preliminary data.</text>
</comment>
<dbReference type="EMBL" id="JARKIE010000310">
    <property type="protein sequence ID" value="KAJ7655447.1"/>
    <property type="molecule type" value="Genomic_DNA"/>
</dbReference>
<feature type="compositionally biased region" description="Low complexity" evidence="2">
    <location>
        <begin position="317"/>
        <end position="329"/>
    </location>
</feature>
<keyword evidence="1" id="KW-0175">Coiled coil</keyword>
<evidence type="ECO:0000256" key="1">
    <source>
        <dbReference type="SAM" id="Coils"/>
    </source>
</evidence>
<keyword evidence="5" id="KW-1185">Reference proteome</keyword>
<evidence type="ECO:0000313" key="3">
    <source>
        <dbReference type="EMBL" id="KAJ7655447.1"/>
    </source>
</evidence>
<gene>
    <name evidence="4" type="ORF">B0H17DRAFT_1073443</name>
    <name evidence="3" type="ORF">B0H17DRAFT_1098959</name>
</gene>
<feature type="compositionally biased region" description="Acidic residues" evidence="2">
    <location>
        <begin position="345"/>
        <end position="366"/>
    </location>
</feature>
<dbReference type="Proteomes" id="UP001221757">
    <property type="component" value="Unassembled WGS sequence"/>
</dbReference>
<name>A0AAD7DBT4_MYCRO</name>
<sequence>MASRRTNPAPKPRTTVTTRRAPKPEQENVAPPSTTPLNQLALFHEELEQKYNIEGCNTLDIIYAQQENNEAHAQLADQAAKLAAQEKVNNQLRRQLAALQEAQEARTNAPTAAADIRDEEIDGDTTIADALEAERVKNAELQKRLDQLSNTKPITASTEKIPRPAGSAGNTFNIQNEMGLGGSRANRDIYKALMRNVRDLTLQAGINWELPWAQIPASNKASLFDVARARHPILEDYVNDWATEEIVKQYIKNKRRNGYKNNWLEVPEKYAYLKTNSAKRDQSASRKRRTVSTTAPRKTAVAAAAKKATKKSKAAKVKSATVAKTKPAPQTKGKVKGKGRAGAVPDDEDEDDESMIDAGEGSDDEE</sequence>
<dbReference type="EMBL" id="JARKIE010000104">
    <property type="protein sequence ID" value="KAJ7683840.1"/>
    <property type="molecule type" value="Genomic_DNA"/>
</dbReference>
<organism evidence="4 5">
    <name type="scientific">Mycena rosella</name>
    <name type="common">Pink bonnet</name>
    <name type="synonym">Agaricus rosellus</name>
    <dbReference type="NCBI Taxonomy" id="1033263"/>
    <lineage>
        <taxon>Eukaryota</taxon>
        <taxon>Fungi</taxon>
        <taxon>Dikarya</taxon>
        <taxon>Basidiomycota</taxon>
        <taxon>Agaricomycotina</taxon>
        <taxon>Agaricomycetes</taxon>
        <taxon>Agaricomycetidae</taxon>
        <taxon>Agaricales</taxon>
        <taxon>Marasmiineae</taxon>
        <taxon>Mycenaceae</taxon>
        <taxon>Mycena</taxon>
    </lineage>
</organism>
<proteinExistence type="predicted"/>
<feature type="coiled-coil region" evidence="1">
    <location>
        <begin position="75"/>
        <end position="151"/>
    </location>
</feature>
<feature type="region of interest" description="Disordered" evidence="2">
    <location>
        <begin position="1"/>
        <end position="35"/>
    </location>
</feature>
<feature type="compositionally biased region" description="Low complexity" evidence="2">
    <location>
        <begin position="293"/>
        <end position="306"/>
    </location>
</feature>
<feature type="compositionally biased region" description="Basic residues" evidence="2">
    <location>
        <begin position="307"/>
        <end position="316"/>
    </location>
</feature>
<evidence type="ECO:0000256" key="2">
    <source>
        <dbReference type="SAM" id="MobiDB-lite"/>
    </source>
</evidence>